<protein>
    <submittedName>
        <fullName evidence="2">Uncharacterized protein</fullName>
    </submittedName>
</protein>
<dbReference type="AlphaFoldDB" id="A0A174HSC2"/>
<dbReference type="RefSeq" id="WP_007850511.1">
    <property type="nucleotide sequence ID" value="NZ_CZAF01000004.1"/>
</dbReference>
<organism evidence="2 3">
    <name type="scientific">Bacteroides uniformis</name>
    <dbReference type="NCBI Taxonomy" id="820"/>
    <lineage>
        <taxon>Bacteria</taxon>
        <taxon>Pseudomonadati</taxon>
        <taxon>Bacteroidota</taxon>
        <taxon>Bacteroidia</taxon>
        <taxon>Bacteroidales</taxon>
        <taxon>Bacteroidaceae</taxon>
        <taxon>Bacteroides</taxon>
    </lineage>
</organism>
<sequence length="613" mass="67974">MGEIRHTERFAEIERIFGDYFNCHLAPVMRDTQSYLNRKQVEEMAEYSTSAAGILSSMAAANNPMIDPYQTLKITGEWNSKTTEDYLAMVKDKISGNKDMQTDLAMMAGEWRSAVIGEIGRDRYDTLSGQLGCDLAYAYTDYRMEQLMIDRLVKERMPKSSADYIIRKAAQNTLLGLSATLGQSPLAAEIEQRGEAAYKPSKLEKGTSRVIGAGIDALSLGGVGSWTSFAKFVGVDLAFSALTPSQDNKGNGQSVEDCISKGVFGSEANVFADFRKQARSIQKDENPYIIATNERLAKKIPIETFDFTKWMSEHTITSKPMWSLADEKKNEERYKNVPLVIMPEYREAYLNSLEQKQNKGSEESASTEIAKQEVQNTTEQAVTQQIEESEMSGQSHSEAITQEEQGQQTVQSDTRTNENGWNGLFSSLGLNGMGDIGRNLSYVLSMLPDILVGMFTGRTKSLDIGDNIVPMASVLAGLFVKNPVLKMLMIGLGGANLLNKAGHEAIDWKRNEGNSRPVSENRPVQYRSYPDEPLNPRISNPILKGNNLIATIDRVPCTIQLPEKVTAAYHAGALPLNTLANAILAKSDQTRAMMERNFENGERETIIRTRGIQ</sequence>
<dbReference type="OrthoDB" id="1077356at2"/>
<evidence type="ECO:0000313" key="2">
    <source>
        <dbReference type="EMBL" id="CUO75970.1"/>
    </source>
</evidence>
<evidence type="ECO:0000313" key="3">
    <source>
        <dbReference type="Proteomes" id="UP000095614"/>
    </source>
</evidence>
<proteinExistence type="predicted"/>
<dbReference type="EMBL" id="CZAF01000004">
    <property type="protein sequence ID" value="CUO75970.1"/>
    <property type="molecule type" value="Genomic_DNA"/>
</dbReference>
<feature type="region of interest" description="Disordered" evidence="1">
    <location>
        <begin position="511"/>
        <end position="531"/>
    </location>
</feature>
<evidence type="ECO:0000256" key="1">
    <source>
        <dbReference type="SAM" id="MobiDB-lite"/>
    </source>
</evidence>
<gene>
    <name evidence="2" type="ORF">ERS852462_01450</name>
</gene>
<accession>A0A174HSC2</accession>
<dbReference type="Proteomes" id="UP000095614">
    <property type="component" value="Unassembled WGS sequence"/>
</dbReference>
<name>A0A174HSC2_BACUN</name>
<reference evidence="2 3" key="1">
    <citation type="submission" date="2015-09" db="EMBL/GenBank/DDBJ databases">
        <authorList>
            <consortium name="Pathogen Informatics"/>
        </authorList>
    </citation>
    <scope>NUCLEOTIDE SEQUENCE [LARGE SCALE GENOMIC DNA]</scope>
    <source>
        <strain evidence="2 3">2789STDY5834847</strain>
    </source>
</reference>
<feature type="compositionally biased region" description="Polar residues" evidence="1">
    <location>
        <begin position="363"/>
        <end position="418"/>
    </location>
</feature>
<feature type="region of interest" description="Disordered" evidence="1">
    <location>
        <begin position="354"/>
        <end position="418"/>
    </location>
</feature>